<keyword evidence="5 9" id="KW-0067">ATP-binding</keyword>
<proteinExistence type="inferred from homology"/>
<keyword evidence="8 9" id="KW-0804">Transcription</keyword>
<dbReference type="Pfam" id="PF22811">
    <property type="entry name" value="Zn_ribbon_NrdR"/>
    <property type="match status" value="1"/>
</dbReference>
<comment type="function">
    <text evidence="9">Negatively regulates transcription of bacterial ribonucleotide reductase nrd genes and operons by binding to NrdR-boxes.</text>
</comment>
<dbReference type="InterPro" id="IPR005144">
    <property type="entry name" value="ATP-cone_dom"/>
</dbReference>
<evidence type="ECO:0000256" key="3">
    <source>
        <dbReference type="ARBA" id="ARBA00022771"/>
    </source>
</evidence>
<accession>A0A679IXE4</accession>
<evidence type="ECO:0000256" key="1">
    <source>
        <dbReference type="ARBA" id="ARBA00022491"/>
    </source>
</evidence>
<evidence type="ECO:0000256" key="7">
    <source>
        <dbReference type="ARBA" id="ARBA00023125"/>
    </source>
</evidence>
<feature type="compositionally biased region" description="Basic residues" evidence="10">
    <location>
        <begin position="180"/>
        <end position="190"/>
    </location>
</feature>
<evidence type="ECO:0000256" key="6">
    <source>
        <dbReference type="ARBA" id="ARBA00023015"/>
    </source>
</evidence>
<dbReference type="Pfam" id="PF03477">
    <property type="entry name" value="ATP-cone"/>
    <property type="match status" value="1"/>
</dbReference>
<keyword evidence="1 9" id="KW-0678">Repressor</keyword>
<keyword evidence="9" id="KW-0479">Metal-binding</keyword>
<reference evidence="12" key="1">
    <citation type="submission" date="2019-12" db="EMBL/GenBank/DDBJ databases">
        <authorList>
            <person name="Cremers G."/>
        </authorList>
    </citation>
    <scope>NUCLEOTIDE SEQUENCE</scope>
    <source>
        <strain evidence="12">Mbul1</strain>
    </source>
</reference>
<dbReference type="EMBL" id="LR743504">
    <property type="protein sequence ID" value="CAA2103603.1"/>
    <property type="molecule type" value="Genomic_DNA"/>
</dbReference>
<name>A0A679IXE4_9HYPH</name>
<protein>
    <recommendedName>
        <fullName evidence="9">Transcriptional repressor NrdR</fullName>
    </recommendedName>
</protein>
<evidence type="ECO:0000256" key="4">
    <source>
        <dbReference type="ARBA" id="ARBA00022833"/>
    </source>
</evidence>
<dbReference type="GO" id="GO:0003677">
    <property type="term" value="F:DNA binding"/>
    <property type="evidence" value="ECO:0007669"/>
    <property type="project" value="UniProtKB-KW"/>
</dbReference>
<dbReference type="AlphaFoldDB" id="A0A679IXE4"/>
<dbReference type="PANTHER" id="PTHR30455:SF2">
    <property type="entry name" value="TRANSCRIPTIONAL REPRESSOR NRDR"/>
    <property type="match status" value="1"/>
</dbReference>
<keyword evidence="4 9" id="KW-0862">Zinc</keyword>
<feature type="domain" description="ATP-cone" evidence="11">
    <location>
        <begin position="49"/>
        <end position="139"/>
    </location>
</feature>
<dbReference type="NCBIfam" id="TIGR00244">
    <property type="entry name" value="transcriptional regulator NrdR"/>
    <property type="match status" value="1"/>
</dbReference>
<evidence type="ECO:0000313" key="12">
    <source>
        <dbReference type="EMBL" id="CAA2103603.1"/>
    </source>
</evidence>
<feature type="zinc finger region" evidence="9">
    <location>
        <begin position="3"/>
        <end position="34"/>
    </location>
</feature>
<evidence type="ECO:0000256" key="10">
    <source>
        <dbReference type="SAM" id="MobiDB-lite"/>
    </source>
</evidence>
<organism evidence="12">
    <name type="scientific">Methylobacterium bullatum</name>
    <dbReference type="NCBI Taxonomy" id="570505"/>
    <lineage>
        <taxon>Bacteria</taxon>
        <taxon>Pseudomonadati</taxon>
        <taxon>Pseudomonadota</taxon>
        <taxon>Alphaproteobacteria</taxon>
        <taxon>Hyphomicrobiales</taxon>
        <taxon>Methylobacteriaceae</taxon>
        <taxon>Methylobacterium</taxon>
    </lineage>
</organism>
<dbReference type="InterPro" id="IPR003796">
    <property type="entry name" value="RNR_NrdR-like"/>
</dbReference>
<evidence type="ECO:0000259" key="11">
    <source>
        <dbReference type="PROSITE" id="PS51161"/>
    </source>
</evidence>
<sequence>MRCPYCGGPDTQVKDSRPSDDSAAIRRRRVCPDCGGRFTTFERVQLRELTVLKRSGKRVPFDRDKLQRSIGVALRKRPVDPERIERLVSGITRQLESGGEAEIASEAIGELVMEGLKGLDDVAYVRFASVYKNFREASDFKALLGTLGETSGIAPLQVEEASDEAPLSEVLPSASPPTKHPSKRATRVRS</sequence>
<dbReference type="GO" id="GO:0005524">
    <property type="term" value="F:ATP binding"/>
    <property type="evidence" value="ECO:0007669"/>
    <property type="project" value="UniProtKB-UniRule"/>
</dbReference>
<dbReference type="InterPro" id="IPR055173">
    <property type="entry name" value="NrdR-like_N"/>
</dbReference>
<feature type="region of interest" description="Disordered" evidence="10">
    <location>
        <begin position="161"/>
        <end position="190"/>
    </location>
</feature>
<dbReference type="HAMAP" id="MF_00440">
    <property type="entry name" value="NrdR"/>
    <property type="match status" value="1"/>
</dbReference>
<comment type="similarity">
    <text evidence="9">Belongs to the NrdR family.</text>
</comment>
<evidence type="ECO:0000256" key="5">
    <source>
        <dbReference type="ARBA" id="ARBA00022840"/>
    </source>
</evidence>
<keyword evidence="6 9" id="KW-0805">Transcription regulation</keyword>
<feature type="compositionally biased region" description="Basic and acidic residues" evidence="10">
    <location>
        <begin position="12"/>
        <end position="23"/>
    </location>
</feature>
<keyword evidence="7 9" id="KW-0238">DNA-binding</keyword>
<gene>
    <name evidence="9 12" type="primary">nrdR</name>
    <name evidence="12" type="ORF">MBUL_02279</name>
</gene>
<dbReference type="GO" id="GO:0045892">
    <property type="term" value="P:negative regulation of DNA-templated transcription"/>
    <property type="evidence" value="ECO:0007669"/>
    <property type="project" value="UniProtKB-UniRule"/>
</dbReference>
<evidence type="ECO:0000256" key="9">
    <source>
        <dbReference type="HAMAP-Rule" id="MF_00440"/>
    </source>
</evidence>
<dbReference type="GO" id="GO:0008270">
    <property type="term" value="F:zinc ion binding"/>
    <property type="evidence" value="ECO:0007669"/>
    <property type="project" value="UniProtKB-UniRule"/>
</dbReference>
<evidence type="ECO:0000256" key="2">
    <source>
        <dbReference type="ARBA" id="ARBA00022741"/>
    </source>
</evidence>
<keyword evidence="2 9" id="KW-0547">Nucleotide-binding</keyword>
<evidence type="ECO:0000256" key="8">
    <source>
        <dbReference type="ARBA" id="ARBA00023163"/>
    </source>
</evidence>
<dbReference type="PANTHER" id="PTHR30455">
    <property type="entry name" value="TRANSCRIPTIONAL REPRESSOR NRDR"/>
    <property type="match status" value="1"/>
</dbReference>
<dbReference type="PROSITE" id="PS51161">
    <property type="entry name" value="ATP_CONE"/>
    <property type="match status" value="1"/>
</dbReference>
<comment type="cofactor">
    <cofactor evidence="9">
        <name>Zn(2+)</name>
        <dbReference type="ChEBI" id="CHEBI:29105"/>
    </cofactor>
    <text evidence="9">Binds 1 zinc ion.</text>
</comment>
<keyword evidence="3 9" id="KW-0863">Zinc-finger</keyword>
<feature type="region of interest" description="Disordered" evidence="10">
    <location>
        <begin position="1"/>
        <end position="23"/>
    </location>
</feature>